<accession>A0A562ZF25</accession>
<evidence type="ECO:0000259" key="1">
    <source>
        <dbReference type="PROSITE" id="PS51094"/>
    </source>
</evidence>
<dbReference type="Pfam" id="PF00359">
    <property type="entry name" value="PTS_EIIA_2"/>
    <property type="match status" value="1"/>
</dbReference>
<protein>
    <submittedName>
        <fullName evidence="2">PTS sugar transporter subunit IIA</fullName>
    </submittedName>
</protein>
<feature type="domain" description="PTS EIIA type-2" evidence="1">
    <location>
        <begin position="10"/>
        <end position="154"/>
    </location>
</feature>
<gene>
    <name evidence="2" type="ORF">FN976_27330</name>
</gene>
<reference evidence="2 3" key="1">
    <citation type="submission" date="2019-07" db="EMBL/GenBank/DDBJ databases">
        <title>Caenimonas sedimenti sp. nov., isolated from activated sludge.</title>
        <authorList>
            <person name="Xu J."/>
        </authorList>
    </citation>
    <scope>NUCLEOTIDE SEQUENCE [LARGE SCALE GENOMIC DNA]</scope>
    <source>
        <strain evidence="2 3">HX-9-20</strain>
    </source>
</reference>
<organism evidence="2 3">
    <name type="scientific">Caenimonas sedimenti</name>
    <dbReference type="NCBI Taxonomy" id="2596921"/>
    <lineage>
        <taxon>Bacteria</taxon>
        <taxon>Pseudomonadati</taxon>
        <taxon>Pseudomonadota</taxon>
        <taxon>Betaproteobacteria</taxon>
        <taxon>Burkholderiales</taxon>
        <taxon>Comamonadaceae</taxon>
        <taxon>Caenimonas</taxon>
    </lineage>
</organism>
<dbReference type="EMBL" id="VOBQ01000028">
    <property type="protein sequence ID" value="TWO65522.1"/>
    <property type="molecule type" value="Genomic_DNA"/>
</dbReference>
<dbReference type="PANTHER" id="PTHR47738:SF1">
    <property type="entry name" value="NITROGEN REGULATORY PROTEIN"/>
    <property type="match status" value="1"/>
</dbReference>
<dbReference type="PANTHER" id="PTHR47738">
    <property type="entry name" value="PTS SYSTEM FRUCTOSE-LIKE EIIA COMPONENT-RELATED"/>
    <property type="match status" value="1"/>
</dbReference>
<dbReference type="OrthoDB" id="95460at2"/>
<evidence type="ECO:0000313" key="3">
    <source>
        <dbReference type="Proteomes" id="UP000318199"/>
    </source>
</evidence>
<dbReference type="Proteomes" id="UP000318199">
    <property type="component" value="Unassembled WGS sequence"/>
</dbReference>
<name>A0A562ZF25_9BURK</name>
<keyword evidence="2" id="KW-0762">Sugar transport</keyword>
<dbReference type="RefSeq" id="WP_145896999.1">
    <property type="nucleotide sequence ID" value="NZ_VOBQ01000028.1"/>
</dbReference>
<dbReference type="GO" id="GO:0030295">
    <property type="term" value="F:protein kinase activator activity"/>
    <property type="evidence" value="ECO:0007669"/>
    <property type="project" value="TreeGrafter"/>
</dbReference>
<proteinExistence type="predicted"/>
<dbReference type="PROSITE" id="PS51094">
    <property type="entry name" value="PTS_EIIA_TYPE_2"/>
    <property type="match status" value="1"/>
</dbReference>
<sequence>MNWQATINRGLLRQECIVCDAAVATTAQAFQLAAATLSEAHGVDALQLVRRLCAREGRRSTVVGDGIATPHADAWGLTRPQAAFVRSTAPIDFLGTIDGVAVHEVLVLVAPRPATGVHSAMLQHYRALLRSPGFRDRLRAAREPLLLWRLFREHEWSSEPASSRDTLQAICG</sequence>
<dbReference type="InterPro" id="IPR002178">
    <property type="entry name" value="PTS_EIIA_type-2_dom"/>
</dbReference>
<keyword evidence="3" id="KW-1185">Reference proteome</keyword>
<dbReference type="AlphaFoldDB" id="A0A562ZF25"/>
<dbReference type="SUPFAM" id="SSF55804">
    <property type="entry name" value="Phoshotransferase/anion transport protein"/>
    <property type="match status" value="1"/>
</dbReference>
<dbReference type="Gene3D" id="3.40.930.10">
    <property type="entry name" value="Mannitol-specific EII, Chain A"/>
    <property type="match status" value="1"/>
</dbReference>
<dbReference type="InterPro" id="IPR016152">
    <property type="entry name" value="PTrfase/Anion_transptr"/>
</dbReference>
<keyword evidence="2" id="KW-0813">Transport</keyword>
<dbReference type="InterPro" id="IPR051541">
    <property type="entry name" value="PTS_SugarTrans_NitroReg"/>
</dbReference>
<comment type="caution">
    <text evidence="2">The sequence shown here is derived from an EMBL/GenBank/DDBJ whole genome shotgun (WGS) entry which is preliminary data.</text>
</comment>
<evidence type="ECO:0000313" key="2">
    <source>
        <dbReference type="EMBL" id="TWO65522.1"/>
    </source>
</evidence>